<accession>A0A6J6VWI4</accession>
<dbReference type="InterPro" id="IPR013497">
    <property type="entry name" value="Topo_IA_cen"/>
</dbReference>
<feature type="region of interest" description="Disordered" evidence="4">
    <location>
        <begin position="547"/>
        <end position="590"/>
    </location>
</feature>
<dbReference type="InterPro" id="IPR013824">
    <property type="entry name" value="Topo_IA_cen_sub1"/>
</dbReference>
<dbReference type="InterPro" id="IPR013825">
    <property type="entry name" value="Topo_IA_cen_sub2"/>
</dbReference>
<dbReference type="EMBL" id="CAEZZX010000052">
    <property type="protein sequence ID" value="CAB4775243.1"/>
    <property type="molecule type" value="Genomic_DNA"/>
</dbReference>
<dbReference type="GO" id="GO:0003917">
    <property type="term" value="F:DNA topoisomerase type I (single strand cut, ATP-independent) activity"/>
    <property type="evidence" value="ECO:0007669"/>
    <property type="project" value="InterPro"/>
</dbReference>
<dbReference type="Gene3D" id="1.10.460.10">
    <property type="entry name" value="Topoisomerase I, domain 2"/>
    <property type="match status" value="1"/>
</dbReference>
<evidence type="ECO:0000256" key="2">
    <source>
        <dbReference type="ARBA" id="ARBA00023125"/>
    </source>
</evidence>
<evidence type="ECO:0000313" key="6">
    <source>
        <dbReference type="EMBL" id="CAB4775243.1"/>
    </source>
</evidence>
<keyword evidence="3" id="KW-0413">Isomerase</keyword>
<dbReference type="InterPro" id="IPR023406">
    <property type="entry name" value="Topo_IA_AS"/>
</dbReference>
<dbReference type="InterPro" id="IPR013826">
    <property type="entry name" value="Topo_IA_cen_sub3"/>
</dbReference>
<evidence type="ECO:0000259" key="5">
    <source>
        <dbReference type="PROSITE" id="PS52039"/>
    </source>
</evidence>
<feature type="compositionally biased region" description="Basic residues" evidence="4">
    <location>
        <begin position="556"/>
        <end position="568"/>
    </location>
</feature>
<name>A0A6J6VWI4_9ZZZZ</name>
<dbReference type="PANTHER" id="PTHR42785">
    <property type="entry name" value="DNA TOPOISOMERASE, TYPE IA, CORE"/>
    <property type="match status" value="1"/>
</dbReference>
<dbReference type="PROSITE" id="PS00396">
    <property type="entry name" value="TOPO_IA_1"/>
    <property type="match status" value="1"/>
</dbReference>
<dbReference type="Pfam" id="PF13368">
    <property type="entry name" value="Toprim_C_rpt"/>
    <property type="match status" value="4"/>
</dbReference>
<evidence type="ECO:0000256" key="3">
    <source>
        <dbReference type="ARBA" id="ARBA00023235"/>
    </source>
</evidence>
<dbReference type="PANTHER" id="PTHR42785:SF1">
    <property type="entry name" value="DNA TOPOISOMERASE"/>
    <property type="match status" value="1"/>
</dbReference>
<feature type="region of interest" description="Disordered" evidence="4">
    <location>
        <begin position="481"/>
        <end position="503"/>
    </location>
</feature>
<dbReference type="InterPro" id="IPR003602">
    <property type="entry name" value="Topo_IA_DNA-bd_dom"/>
</dbReference>
<sequence length="590" mass="64077">MRVAQGLYERGFITYMRTDSTTLSQTALDAARSQARELYGPEYVSEVPRRFDKKSKNAQEAHEAIRPAGDVFKTPAEVAGELTGDDFALYELIWKRTVASQMTDAIGRTATLRLGAKSADGKDVEFSASGTVITFRGFMAAYEEAADDEKTETDDAERRLPPLSVGDSVTASALIPQDHSTNPPARYTEASLVKALEERGIGRPSTYASIMGTILDRGYVNKRGSALVPTFLAFAVTRLLEDHFAHLVDYNFTASMEDGLDEIASGNADMKQWLSRFYFGGDDLVGLKTLTGDLGEIDARDNSTFAVGDPGLGINLRVGKFGPYLERETEGELQRANVPMDLAPDELTVEKAEELFAIPSGERELGEHPEWGVSIVAKSGRYGAYVTEVLPEGSPKTLKPRTASLFASMNLDTVTLDDALRLLSLPRVVGIDPSDEQEITVQNGRYGPYLKKGTDSRTIASEDLIFAITLDEALAIYAQPKQRGRRAAAPPMRDLGIDPSTSKPVVIKEGRFGPYITDGETNATVPSSADPMTLSVDRAFDLLAAKRAAGPTPKKVTAKKTTAKKTARKTPTPPKSTTARTVKKKSARKS</sequence>
<dbReference type="Gene3D" id="2.70.20.10">
    <property type="entry name" value="Topoisomerase I, domain 3"/>
    <property type="match status" value="1"/>
</dbReference>
<dbReference type="InterPro" id="IPR023405">
    <property type="entry name" value="Topo_IA_core_domain"/>
</dbReference>
<dbReference type="Pfam" id="PF01131">
    <property type="entry name" value="Topoisom_bac"/>
    <property type="match status" value="1"/>
</dbReference>
<feature type="domain" description="Topo IA-type catalytic" evidence="5">
    <location>
        <begin position="1"/>
        <end position="285"/>
    </location>
</feature>
<reference evidence="6" key="1">
    <citation type="submission" date="2020-05" db="EMBL/GenBank/DDBJ databases">
        <authorList>
            <person name="Chiriac C."/>
            <person name="Salcher M."/>
            <person name="Ghai R."/>
            <person name="Kavagutti S V."/>
        </authorList>
    </citation>
    <scope>NUCLEOTIDE SEQUENCE</scope>
</reference>
<gene>
    <name evidence="6" type="ORF">UFOPK2938_00372</name>
</gene>
<keyword evidence="1" id="KW-0799">Topoisomerase</keyword>
<dbReference type="Gene3D" id="1.10.290.10">
    <property type="entry name" value="Topoisomerase I, domain 4"/>
    <property type="match status" value="1"/>
</dbReference>
<dbReference type="SMART" id="SM00437">
    <property type="entry name" value="TOP1Ac"/>
    <property type="match status" value="1"/>
</dbReference>
<dbReference type="GO" id="GO:0006265">
    <property type="term" value="P:DNA topological change"/>
    <property type="evidence" value="ECO:0007669"/>
    <property type="project" value="InterPro"/>
</dbReference>
<protein>
    <submittedName>
        <fullName evidence="6">Unannotated protein</fullName>
    </submittedName>
</protein>
<dbReference type="AlphaFoldDB" id="A0A6J6VWI4"/>
<proteinExistence type="predicted"/>
<dbReference type="PROSITE" id="PS52039">
    <property type="entry name" value="TOPO_IA_2"/>
    <property type="match status" value="1"/>
</dbReference>
<feature type="compositionally biased region" description="Basic residues" evidence="4">
    <location>
        <begin position="581"/>
        <end position="590"/>
    </location>
</feature>
<dbReference type="InterPro" id="IPR000380">
    <property type="entry name" value="Topo_IA"/>
</dbReference>
<evidence type="ECO:0000256" key="4">
    <source>
        <dbReference type="SAM" id="MobiDB-lite"/>
    </source>
</evidence>
<dbReference type="CDD" id="cd00186">
    <property type="entry name" value="TOP1Ac"/>
    <property type="match status" value="1"/>
</dbReference>
<organism evidence="6">
    <name type="scientific">freshwater metagenome</name>
    <dbReference type="NCBI Taxonomy" id="449393"/>
    <lineage>
        <taxon>unclassified sequences</taxon>
        <taxon>metagenomes</taxon>
        <taxon>ecological metagenomes</taxon>
    </lineage>
</organism>
<keyword evidence="2" id="KW-0238">DNA-binding</keyword>
<dbReference type="PRINTS" id="PR00417">
    <property type="entry name" value="PRTPISMRASEI"/>
</dbReference>
<dbReference type="SUPFAM" id="SSF56712">
    <property type="entry name" value="Prokaryotic type I DNA topoisomerase"/>
    <property type="match status" value="1"/>
</dbReference>
<dbReference type="InterPro" id="IPR025589">
    <property type="entry name" value="Toprim_C_rpt"/>
</dbReference>
<evidence type="ECO:0000256" key="1">
    <source>
        <dbReference type="ARBA" id="ARBA00023029"/>
    </source>
</evidence>
<dbReference type="GO" id="GO:0003677">
    <property type="term" value="F:DNA binding"/>
    <property type="evidence" value="ECO:0007669"/>
    <property type="project" value="UniProtKB-KW"/>
</dbReference>